<evidence type="ECO:0000256" key="1">
    <source>
        <dbReference type="SAM" id="MobiDB-lite"/>
    </source>
</evidence>
<dbReference type="Proteomes" id="UP000799440">
    <property type="component" value="Unassembled WGS sequence"/>
</dbReference>
<evidence type="ECO:0000313" key="2">
    <source>
        <dbReference type="EMBL" id="KAF2743107.1"/>
    </source>
</evidence>
<sequence>MTTIPIRYAEARDWQDVMKNRSRHKMHELIERLGLRAKWSSNKRGKTNFDSPLVKELVLDMSTNIVAKLPKEPEELAAHLSAPDSLQDEVEELLRKHGSAIWGRMGDREHLVSAGEPGVEPTYYPRDLYYENEEDRELIRILLHWWIGLKACNVLLARDRLDRERKKKSQRSRHRVVVLGTFEDASGREPAPPSVPIAPAAVRPDFTPHALYGRPAQYAQALRLDTSYSSPASPLSGTPLHSNDSPVIPVYGASGEGHSIGRDLGGSRGGSTTGTLSHSLAGHMGADSSATLPRITPPVTGLPSVQQLGAEIGSLVSHFLEDSSTGERWPTPGSYGGQLQQALDAETLQAFRSYIYPSERGPKWDEQMLLRRLETAWRDKVRNWHKGTAAAGNAASFAACDRAFLTWIELRRHLADLEQANERWRQEPEGDQASDAQLQARIAQHKTLMSVSRDLVRSWDDLAASVEGEGEGGGGAGLTADAVLVQAFVLLAGDTTPATTAGTATEPLIWTPMNVAETVRWLRGHLEQFAAEEAEADEGLLYVRTGSGGRT</sequence>
<dbReference type="EMBL" id="MU006600">
    <property type="protein sequence ID" value="KAF2743107.1"/>
    <property type="molecule type" value="Genomic_DNA"/>
</dbReference>
<dbReference type="AlphaFoldDB" id="A0A6A6V1M1"/>
<name>A0A6A6V1M1_9PLEO</name>
<protein>
    <submittedName>
        <fullName evidence="2">Uncharacterized protein</fullName>
    </submittedName>
</protein>
<accession>A0A6A6V1M1</accession>
<organism evidence="2 3">
    <name type="scientific">Sporormia fimetaria CBS 119925</name>
    <dbReference type="NCBI Taxonomy" id="1340428"/>
    <lineage>
        <taxon>Eukaryota</taxon>
        <taxon>Fungi</taxon>
        <taxon>Dikarya</taxon>
        <taxon>Ascomycota</taxon>
        <taxon>Pezizomycotina</taxon>
        <taxon>Dothideomycetes</taxon>
        <taxon>Pleosporomycetidae</taxon>
        <taxon>Pleosporales</taxon>
        <taxon>Sporormiaceae</taxon>
        <taxon>Sporormia</taxon>
    </lineage>
</organism>
<keyword evidence="3" id="KW-1185">Reference proteome</keyword>
<dbReference type="OrthoDB" id="3781356at2759"/>
<evidence type="ECO:0000313" key="3">
    <source>
        <dbReference type="Proteomes" id="UP000799440"/>
    </source>
</evidence>
<feature type="compositionally biased region" description="Gly residues" evidence="1">
    <location>
        <begin position="263"/>
        <end position="272"/>
    </location>
</feature>
<feature type="compositionally biased region" description="Low complexity" evidence="1">
    <location>
        <begin position="273"/>
        <end position="282"/>
    </location>
</feature>
<gene>
    <name evidence="2" type="ORF">M011DRAFT_461907</name>
</gene>
<reference evidence="2" key="1">
    <citation type="journal article" date="2020" name="Stud. Mycol.">
        <title>101 Dothideomycetes genomes: a test case for predicting lifestyles and emergence of pathogens.</title>
        <authorList>
            <person name="Haridas S."/>
            <person name="Albert R."/>
            <person name="Binder M."/>
            <person name="Bloem J."/>
            <person name="Labutti K."/>
            <person name="Salamov A."/>
            <person name="Andreopoulos B."/>
            <person name="Baker S."/>
            <person name="Barry K."/>
            <person name="Bills G."/>
            <person name="Bluhm B."/>
            <person name="Cannon C."/>
            <person name="Castanera R."/>
            <person name="Culley D."/>
            <person name="Daum C."/>
            <person name="Ezra D."/>
            <person name="Gonzalez J."/>
            <person name="Henrissat B."/>
            <person name="Kuo A."/>
            <person name="Liang C."/>
            <person name="Lipzen A."/>
            <person name="Lutzoni F."/>
            <person name="Magnuson J."/>
            <person name="Mondo S."/>
            <person name="Nolan M."/>
            <person name="Ohm R."/>
            <person name="Pangilinan J."/>
            <person name="Park H.-J."/>
            <person name="Ramirez L."/>
            <person name="Alfaro M."/>
            <person name="Sun H."/>
            <person name="Tritt A."/>
            <person name="Yoshinaga Y."/>
            <person name="Zwiers L.-H."/>
            <person name="Turgeon B."/>
            <person name="Goodwin S."/>
            <person name="Spatafora J."/>
            <person name="Crous P."/>
            <person name="Grigoriev I."/>
        </authorList>
    </citation>
    <scope>NUCLEOTIDE SEQUENCE</scope>
    <source>
        <strain evidence="2">CBS 119925</strain>
    </source>
</reference>
<proteinExistence type="predicted"/>
<feature type="region of interest" description="Disordered" evidence="1">
    <location>
        <begin position="253"/>
        <end position="303"/>
    </location>
</feature>